<dbReference type="RefSeq" id="WP_336918730.1">
    <property type="nucleotide sequence ID" value="NZ_JBANRN010000006.1"/>
</dbReference>
<dbReference type="EMBL" id="JBHRSU010000035">
    <property type="protein sequence ID" value="MFC3101798.1"/>
    <property type="molecule type" value="Genomic_DNA"/>
</dbReference>
<keyword evidence="2" id="KW-1185">Reference proteome</keyword>
<gene>
    <name evidence="1" type="ORF">ACFODK_12950</name>
</gene>
<sequence length="103" mass="11650">MSDRYEGKPFLRLLDSYVLSAIGALDQANEDWLTAAEPHFRHIFGEAGSWREIVAARMQFPAGMEAAIAEVWEMGRANFAQQALDEPDPVQFAYTFVDTNFPH</sequence>
<organism evidence="1 2">
    <name type="scientific">Alteraurantiacibacter lauratis</name>
    <dbReference type="NCBI Taxonomy" id="2054627"/>
    <lineage>
        <taxon>Bacteria</taxon>
        <taxon>Pseudomonadati</taxon>
        <taxon>Pseudomonadota</taxon>
        <taxon>Alphaproteobacteria</taxon>
        <taxon>Sphingomonadales</taxon>
        <taxon>Erythrobacteraceae</taxon>
        <taxon>Alteraurantiacibacter</taxon>
    </lineage>
</organism>
<comment type="caution">
    <text evidence="1">The sequence shown here is derived from an EMBL/GenBank/DDBJ whole genome shotgun (WGS) entry which is preliminary data.</text>
</comment>
<evidence type="ECO:0000313" key="2">
    <source>
        <dbReference type="Proteomes" id="UP001595378"/>
    </source>
</evidence>
<evidence type="ECO:0000313" key="1">
    <source>
        <dbReference type="EMBL" id="MFC3101798.1"/>
    </source>
</evidence>
<proteinExistence type="predicted"/>
<protein>
    <submittedName>
        <fullName evidence="1">Uncharacterized protein</fullName>
    </submittedName>
</protein>
<name>A0ABV7EGH5_9SPHN</name>
<accession>A0ABV7EGH5</accession>
<dbReference type="Proteomes" id="UP001595378">
    <property type="component" value="Unassembled WGS sequence"/>
</dbReference>
<reference evidence="2" key="1">
    <citation type="journal article" date="2019" name="Int. J. Syst. Evol. Microbiol.">
        <title>The Global Catalogue of Microorganisms (GCM) 10K type strain sequencing project: providing services to taxonomists for standard genome sequencing and annotation.</title>
        <authorList>
            <consortium name="The Broad Institute Genomics Platform"/>
            <consortium name="The Broad Institute Genome Sequencing Center for Infectious Disease"/>
            <person name="Wu L."/>
            <person name="Ma J."/>
        </authorList>
    </citation>
    <scope>NUCLEOTIDE SEQUENCE [LARGE SCALE GENOMIC DNA]</scope>
    <source>
        <strain evidence="2">KCTC 52606</strain>
    </source>
</reference>